<name>A0A157QKG9_9BORD</name>
<dbReference type="GO" id="GO:0003700">
    <property type="term" value="F:DNA-binding transcription factor activity"/>
    <property type="evidence" value="ECO:0007669"/>
    <property type="project" value="InterPro"/>
</dbReference>
<reference evidence="6 7" key="1">
    <citation type="submission" date="2016-03" db="EMBL/GenBank/DDBJ databases">
        <authorList>
            <consortium name="Pathogen Informatics"/>
        </authorList>
    </citation>
    <scope>NUCLEOTIDE SEQUENCE [LARGE SCALE GENOMIC DNA]</scope>
    <source>
        <strain evidence="6 7">NCTC13364</strain>
    </source>
</reference>
<dbReference type="InterPro" id="IPR036390">
    <property type="entry name" value="WH_DNA-bd_sf"/>
</dbReference>
<dbReference type="PROSITE" id="PS50931">
    <property type="entry name" value="HTH_LYSR"/>
    <property type="match status" value="1"/>
</dbReference>
<dbReference type="OrthoDB" id="8849678at2"/>
<dbReference type="InterPro" id="IPR036388">
    <property type="entry name" value="WH-like_DNA-bd_sf"/>
</dbReference>
<dbReference type="SUPFAM" id="SSF46785">
    <property type="entry name" value="Winged helix' DNA-binding domain"/>
    <property type="match status" value="1"/>
</dbReference>
<dbReference type="AlphaFoldDB" id="A0A157QKG9"/>
<dbReference type="InterPro" id="IPR000847">
    <property type="entry name" value="LysR_HTH_N"/>
</dbReference>
<evidence type="ECO:0000313" key="7">
    <source>
        <dbReference type="Proteomes" id="UP000077037"/>
    </source>
</evidence>
<dbReference type="Pfam" id="PF03466">
    <property type="entry name" value="LysR_substrate"/>
    <property type="match status" value="1"/>
</dbReference>
<dbReference type="Pfam" id="PF00126">
    <property type="entry name" value="HTH_1"/>
    <property type="match status" value="1"/>
</dbReference>
<dbReference type="Gene3D" id="1.10.10.10">
    <property type="entry name" value="Winged helix-like DNA-binding domain superfamily/Winged helix DNA-binding domain"/>
    <property type="match status" value="1"/>
</dbReference>
<dbReference type="SUPFAM" id="SSF53850">
    <property type="entry name" value="Periplasmic binding protein-like II"/>
    <property type="match status" value="1"/>
</dbReference>
<keyword evidence="3" id="KW-0238">DNA-binding</keyword>
<dbReference type="InterPro" id="IPR005119">
    <property type="entry name" value="LysR_subst-bd"/>
</dbReference>
<evidence type="ECO:0000256" key="3">
    <source>
        <dbReference type="ARBA" id="ARBA00023125"/>
    </source>
</evidence>
<keyword evidence="4" id="KW-0804">Transcription</keyword>
<organism evidence="6 7">
    <name type="scientific">Bordetella ansorpii</name>
    <dbReference type="NCBI Taxonomy" id="288768"/>
    <lineage>
        <taxon>Bacteria</taxon>
        <taxon>Pseudomonadati</taxon>
        <taxon>Pseudomonadota</taxon>
        <taxon>Betaproteobacteria</taxon>
        <taxon>Burkholderiales</taxon>
        <taxon>Alcaligenaceae</taxon>
        <taxon>Bordetella</taxon>
    </lineage>
</organism>
<evidence type="ECO:0000256" key="1">
    <source>
        <dbReference type="ARBA" id="ARBA00009437"/>
    </source>
</evidence>
<dbReference type="PANTHER" id="PTHR30427">
    <property type="entry name" value="TRANSCRIPTIONAL ACTIVATOR PROTEIN LYSR"/>
    <property type="match status" value="1"/>
</dbReference>
<dbReference type="Gene3D" id="3.40.190.290">
    <property type="match status" value="1"/>
</dbReference>
<comment type="similarity">
    <text evidence="1">Belongs to the LysR transcriptional regulatory family.</text>
</comment>
<evidence type="ECO:0000256" key="4">
    <source>
        <dbReference type="ARBA" id="ARBA00023163"/>
    </source>
</evidence>
<dbReference type="Proteomes" id="UP000077037">
    <property type="component" value="Unassembled WGS sequence"/>
</dbReference>
<dbReference type="PANTHER" id="PTHR30427:SF1">
    <property type="entry name" value="TRANSCRIPTIONAL ACTIVATOR PROTEIN LYSR"/>
    <property type="match status" value="1"/>
</dbReference>
<dbReference type="EMBL" id="FKBS01000025">
    <property type="protein sequence ID" value="SAI46393.1"/>
    <property type="molecule type" value="Genomic_DNA"/>
</dbReference>
<dbReference type="GO" id="GO:0043565">
    <property type="term" value="F:sequence-specific DNA binding"/>
    <property type="evidence" value="ECO:0007669"/>
    <property type="project" value="TreeGrafter"/>
</dbReference>
<evidence type="ECO:0000259" key="5">
    <source>
        <dbReference type="PROSITE" id="PS50931"/>
    </source>
</evidence>
<proteinExistence type="inferred from homology"/>
<keyword evidence="2" id="KW-0805">Transcription regulation</keyword>
<dbReference type="GO" id="GO:0010628">
    <property type="term" value="P:positive regulation of gene expression"/>
    <property type="evidence" value="ECO:0007669"/>
    <property type="project" value="TreeGrafter"/>
</dbReference>
<evidence type="ECO:0000313" key="6">
    <source>
        <dbReference type="EMBL" id="SAI46393.1"/>
    </source>
</evidence>
<dbReference type="RefSeq" id="WP_066416625.1">
    <property type="nucleotide sequence ID" value="NZ_FKBS01000025.1"/>
</dbReference>
<gene>
    <name evidence="6" type="primary">abgR</name>
    <name evidence="6" type="ORF">SAMEA1982600_03682</name>
</gene>
<feature type="domain" description="HTH lysR-type" evidence="5">
    <location>
        <begin position="1"/>
        <end position="58"/>
    </location>
</feature>
<protein>
    <submittedName>
        <fullName evidence="6">LysR family transcriptional regulator</fullName>
    </submittedName>
</protein>
<sequence>MRLRHLEIFHAVMRTGSVSGAAALLNLSQSAASKALAQAEHALGLTLFQRVQGRLVHTREAEQLYGQTTLLFAQADNVQRLARNLKRNPEGHLRIGCIPSFGLSAIPGAVQAFRQEYASMPMEVLTGNGDEMVDALLARELDVVICFDMPLRPALARLPLGEIRVMHVSPDTGQQEQETAAVDLETLDASQWIGLGGSDPVAQQIRDTWERLQSPDAAPMLETRTYYVAAALARQGLGFALVDELTARAMGHGLRMRPLDPPVTVEAVAFHVASDVRSIALDAFIDILRRQFARVG</sequence>
<dbReference type="GO" id="GO:0009089">
    <property type="term" value="P:lysine biosynthetic process via diaminopimelate"/>
    <property type="evidence" value="ECO:0007669"/>
    <property type="project" value="TreeGrafter"/>
</dbReference>
<evidence type="ECO:0000256" key="2">
    <source>
        <dbReference type="ARBA" id="ARBA00023015"/>
    </source>
</evidence>
<accession>A0A157QKG9</accession>